<dbReference type="EMBL" id="LIAE01010526">
    <property type="protein sequence ID" value="PAV59462.1"/>
    <property type="molecule type" value="Genomic_DNA"/>
</dbReference>
<dbReference type="GO" id="GO:0030991">
    <property type="term" value="C:intraciliary transport particle A"/>
    <property type="evidence" value="ECO:0007669"/>
    <property type="project" value="TreeGrafter"/>
</dbReference>
<dbReference type="InterPro" id="IPR011990">
    <property type="entry name" value="TPR-like_helical_dom_sf"/>
</dbReference>
<dbReference type="InterPro" id="IPR056168">
    <property type="entry name" value="TPR_IF140/IFT172/WDR19"/>
</dbReference>
<protein>
    <submittedName>
        <fullName evidence="8">Uncharacterized protein</fullName>
    </submittedName>
</protein>
<keyword evidence="9" id="KW-1185">Reference proteome</keyword>
<dbReference type="PANTHER" id="PTHR15722">
    <property type="entry name" value="IFT140/172-RELATED"/>
    <property type="match status" value="1"/>
</dbReference>
<proteinExistence type="predicted"/>
<dbReference type="FunFam" id="1.25.40.470:FF:000028">
    <property type="entry name" value="Intraflagellar transport protein 140-like protein"/>
    <property type="match status" value="1"/>
</dbReference>
<dbReference type="OrthoDB" id="10258787at2759"/>
<evidence type="ECO:0000256" key="3">
    <source>
        <dbReference type="ARBA" id="ARBA00022737"/>
    </source>
</evidence>
<dbReference type="GO" id="GO:0036064">
    <property type="term" value="C:ciliary basal body"/>
    <property type="evidence" value="ECO:0007669"/>
    <property type="project" value="TreeGrafter"/>
</dbReference>
<keyword evidence="2" id="KW-0853">WD repeat</keyword>
<evidence type="ECO:0000256" key="1">
    <source>
        <dbReference type="ARBA" id="ARBA00004138"/>
    </source>
</evidence>
<evidence type="ECO:0000259" key="6">
    <source>
        <dbReference type="Pfam" id="PF24760"/>
    </source>
</evidence>
<keyword evidence="4" id="KW-0969">Cilium</keyword>
<evidence type="ECO:0000256" key="4">
    <source>
        <dbReference type="ARBA" id="ARBA00023069"/>
    </source>
</evidence>
<keyword evidence="5" id="KW-0966">Cell projection</keyword>
<gene>
    <name evidence="8" type="ORF">WR25_13565</name>
</gene>
<dbReference type="GO" id="GO:0035721">
    <property type="term" value="P:intraciliary retrograde transport"/>
    <property type="evidence" value="ECO:0007669"/>
    <property type="project" value="TreeGrafter"/>
</dbReference>
<sequence length="640" mass="73078">MRNVRGARALRRAQEAGESEAMQCAALALELGMLDEAENLYAMNGRFDMVNKINQAQNAWSQAFEIAERKDRIHLRNTYYNYGKYLEELGAIESAIDNYERAEVHQLEVSRIYMDNPRALENYVRRKRDPELHRWWANYLESIGELDGAVNFYLVAKDNLAVVRIKIIQGKDKEAAALAEETNDRAACYKMGRFYEAQEDFQKAVTFYSKAHAYSSAIRIAKEHDMKDKLANLCLMAGESEMVEAARYYEDIPGYAHKAVMLYHKAGMIGRALDLAFRTEQFSALDLITKDFDSTTNPSILKRAAEFFAGNQNYEKAVQLLSMAKQYRDAVNLCKQRNVRITDAFAELLTPTKESIPNDAERKDILISIAELCLHQGAYATAAKKLTQAGDTLRAMRALIKSGDTEKIRFFANTARKKEIYILAANYLQTTNWQADPDIIRDIEAFYSKAQSFEHLANFYKSCAYMEAENWRAFDRAKQALEMAAMCIQRAREKEDRPSLQETEHEIKRDVAQLTKLDKASSALQSDHADGIRQLTSLAEEAKEVDIMVPQRIYAMIIEEHASRNSFSAAYRVITQFQKKFPKFDLTTVVPISVLNQICDDMKVERIKGAGNVADTASDDENEVEFSHAMKRMQNKRDDS</sequence>
<feature type="domain" description="IF140 C-terminal TPR" evidence="6">
    <location>
        <begin position="454"/>
        <end position="577"/>
    </location>
</feature>
<dbReference type="AlphaFoldDB" id="A0A2A2JD64"/>
<dbReference type="SUPFAM" id="SSF48452">
    <property type="entry name" value="TPR-like"/>
    <property type="match status" value="1"/>
</dbReference>
<dbReference type="STRING" id="2018661.A0A2A2JD64"/>
<evidence type="ECO:0000259" key="7">
    <source>
        <dbReference type="Pfam" id="PF24762"/>
    </source>
</evidence>
<dbReference type="GO" id="GO:0006098">
    <property type="term" value="P:pentose-phosphate shunt"/>
    <property type="evidence" value="ECO:0007669"/>
    <property type="project" value="UniProtKB-UniPathway"/>
</dbReference>
<organism evidence="8 9">
    <name type="scientific">Diploscapter pachys</name>
    <dbReference type="NCBI Taxonomy" id="2018661"/>
    <lineage>
        <taxon>Eukaryota</taxon>
        <taxon>Metazoa</taxon>
        <taxon>Ecdysozoa</taxon>
        <taxon>Nematoda</taxon>
        <taxon>Chromadorea</taxon>
        <taxon>Rhabditida</taxon>
        <taxon>Rhabditina</taxon>
        <taxon>Rhabditomorpha</taxon>
        <taxon>Rhabditoidea</taxon>
        <taxon>Rhabditidae</taxon>
        <taxon>Diploscapter</taxon>
    </lineage>
</organism>
<dbReference type="InterPro" id="IPR018225">
    <property type="entry name" value="Transaldolase_AS"/>
</dbReference>
<dbReference type="PANTHER" id="PTHR15722:SF7">
    <property type="entry name" value="INTRAFLAGELLAR TRANSPORT PROTEIN 140 HOMOLOG"/>
    <property type="match status" value="1"/>
</dbReference>
<dbReference type="SMART" id="SM00028">
    <property type="entry name" value="TPR"/>
    <property type="match status" value="3"/>
</dbReference>
<dbReference type="Gene3D" id="1.25.40.470">
    <property type="match status" value="1"/>
</dbReference>
<dbReference type="GO" id="GO:0005975">
    <property type="term" value="P:carbohydrate metabolic process"/>
    <property type="evidence" value="ECO:0007669"/>
    <property type="project" value="InterPro"/>
</dbReference>
<evidence type="ECO:0000313" key="8">
    <source>
        <dbReference type="EMBL" id="PAV59462.1"/>
    </source>
</evidence>
<evidence type="ECO:0000256" key="2">
    <source>
        <dbReference type="ARBA" id="ARBA00022574"/>
    </source>
</evidence>
<comment type="subcellular location">
    <subcellularLocation>
        <location evidence="1">Cell projection</location>
        <location evidence="1">Cilium</location>
    </subcellularLocation>
</comment>
<dbReference type="UniPathway" id="UPA00115">
    <property type="reaction ID" value="UER00414"/>
</dbReference>
<accession>A0A2A2JD64</accession>
<feature type="domain" description="IF140/IFT172/WDR19 TPR" evidence="7">
    <location>
        <begin position="1"/>
        <end position="446"/>
    </location>
</feature>
<dbReference type="PROSITE" id="PS01054">
    <property type="entry name" value="TRANSALDOLASE_1"/>
    <property type="match status" value="1"/>
</dbReference>
<dbReference type="InterPro" id="IPR056156">
    <property type="entry name" value="TPR_IF140_C"/>
</dbReference>
<evidence type="ECO:0000256" key="5">
    <source>
        <dbReference type="ARBA" id="ARBA00023273"/>
    </source>
</evidence>
<dbReference type="Proteomes" id="UP000218231">
    <property type="component" value="Unassembled WGS sequence"/>
</dbReference>
<comment type="caution">
    <text evidence="8">The sequence shown here is derived from an EMBL/GenBank/DDBJ whole genome shotgun (WGS) entry which is preliminary data.</text>
</comment>
<name>A0A2A2JD64_9BILA</name>
<dbReference type="Pfam" id="PF24760">
    <property type="entry name" value="TPR_IF140_C"/>
    <property type="match status" value="1"/>
</dbReference>
<dbReference type="Pfam" id="PF24762">
    <property type="entry name" value="TPR_IF140-IFT172"/>
    <property type="match status" value="1"/>
</dbReference>
<evidence type="ECO:0000313" key="9">
    <source>
        <dbReference type="Proteomes" id="UP000218231"/>
    </source>
</evidence>
<reference evidence="8 9" key="1">
    <citation type="journal article" date="2017" name="Curr. Biol.">
        <title>Genome architecture and evolution of a unichromosomal asexual nematode.</title>
        <authorList>
            <person name="Fradin H."/>
            <person name="Zegar C."/>
            <person name="Gutwein M."/>
            <person name="Lucas J."/>
            <person name="Kovtun M."/>
            <person name="Corcoran D."/>
            <person name="Baugh L.R."/>
            <person name="Kiontke K."/>
            <person name="Gunsalus K."/>
            <person name="Fitch D.H."/>
            <person name="Piano F."/>
        </authorList>
    </citation>
    <scope>NUCLEOTIDE SEQUENCE [LARGE SCALE GENOMIC DNA]</scope>
    <source>
        <strain evidence="8">PF1309</strain>
    </source>
</reference>
<keyword evidence="3" id="KW-0677">Repeat</keyword>
<dbReference type="InterPro" id="IPR019734">
    <property type="entry name" value="TPR_rpt"/>
</dbReference>
<dbReference type="GO" id="GO:0005930">
    <property type="term" value="C:axoneme"/>
    <property type="evidence" value="ECO:0007669"/>
    <property type="project" value="TreeGrafter"/>
</dbReference>